<comment type="caution">
    <text evidence="3">The sequence shown here is derived from an EMBL/GenBank/DDBJ whole genome shotgun (WGS) entry which is preliminary data.</text>
</comment>
<name>A0A4U1CFC3_9SPHI</name>
<dbReference type="RefSeq" id="WP_136837058.1">
    <property type="nucleotide sequence ID" value="NZ_SWBQ01000004.1"/>
</dbReference>
<dbReference type="EMBL" id="SWBQ01000004">
    <property type="protein sequence ID" value="TKC05240.1"/>
    <property type="molecule type" value="Genomic_DNA"/>
</dbReference>
<gene>
    <name evidence="3" type="ORF">FA047_15910</name>
</gene>
<evidence type="ECO:0000256" key="1">
    <source>
        <dbReference type="SAM" id="MobiDB-lite"/>
    </source>
</evidence>
<keyword evidence="2" id="KW-0732">Signal</keyword>
<feature type="compositionally biased region" description="Basic and acidic residues" evidence="1">
    <location>
        <begin position="250"/>
        <end position="274"/>
    </location>
</feature>
<organism evidence="3 4">
    <name type="scientific">Pedobacter frigoris</name>
    <dbReference type="NCBI Taxonomy" id="2571272"/>
    <lineage>
        <taxon>Bacteria</taxon>
        <taxon>Pseudomonadati</taxon>
        <taxon>Bacteroidota</taxon>
        <taxon>Sphingobacteriia</taxon>
        <taxon>Sphingobacteriales</taxon>
        <taxon>Sphingobacteriaceae</taxon>
        <taxon>Pedobacter</taxon>
    </lineage>
</organism>
<feature type="signal peptide" evidence="2">
    <location>
        <begin position="1"/>
        <end position="19"/>
    </location>
</feature>
<proteinExistence type="predicted"/>
<keyword evidence="4" id="KW-1185">Reference proteome</keyword>
<sequence>MKKSLVTLVLGLVCSGAFSQTNTFPASGNVGVGTTTPTQKLTVVGNINIEDPTAGKYLAFGKPLDNEYNTIGSLYSSAGFTISHGLKPHPSQAKLVYSFPTMSRSAIMVGGFSENGINFYTQQSSEKTMGDSFDDSPRMLIRNDGNVGIGTTIPNAKLAVNGNIRAKEIKVETANWPDYVFLPSYKVPTLQEIEKHIKDHGHLPGIPSASEVKANGVDLGDMNAKLLQKIEELTLHLIEQNKTLEHQNKQIEHQNNKIESQNKDLQDLKTEVKQLKSNKK</sequence>
<dbReference type="OrthoDB" id="680331at2"/>
<dbReference type="Proteomes" id="UP000307244">
    <property type="component" value="Unassembled WGS sequence"/>
</dbReference>
<evidence type="ECO:0000256" key="2">
    <source>
        <dbReference type="SAM" id="SignalP"/>
    </source>
</evidence>
<reference evidence="3 4" key="1">
    <citation type="submission" date="2019-04" db="EMBL/GenBank/DDBJ databases">
        <title>Pedobacter sp. RP-3-15 sp. nov., isolated from Arctic soil.</title>
        <authorList>
            <person name="Dahal R.H."/>
            <person name="Kim D.-U."/>
        </authorList>
    </citation>
    <scope>NUCLEOTIDE SEQUENCE [LARGE SCALE GENOMIC DNA]</scope>
    <source>
        <strain evidence="3 4">RP-3-15</strain>
    </source>
</reference>
<feature type="chain" id="PRO_5020800981" description="Cell wall anchor protein" evidence="2">
    <location>
        <begin position="20"/>
        <end position="280"/>
    </location>
</feature>
<dbReference type="AlphaFoldDB" id="A0A4U1CFC3"/>
<evidence type="ECO:0000313" key="3">
    <source>
        <dbReference type="EMBL" id="TKC05240.1"/>
    </source>
</evidence>
<accession>A0A4U1CFC3</accession>
<evidence type="ECO:0008006" key="5">
    <source>
        <dbReference type="Google" id="ProtNLM"/>
    </source>
</evidence>
<feature type="region of interest" description="Disordered" evidence="1">
    <location>
        <begin position="250"/>
        <end position="280"/>
    </location>
</feature>
<evidence type="ECO:0000313" key="4">
    <source>
        <dbReference type="Proteomes" id="UP000307244"/>
    </source>
</evidence>
<protein>
    <recommendedName>
        <fullName evidence="5">Cell wall anchor protein</fullName>
    </recommendedName>
</protein>